<sequence>MLLNIQNIFMLYAIQTVNIKGKTGKKEKTGYTQELRMKCIHLIGRSLQKIYRKHVRRIETYCTKITHNIFYLQIHKRFCVSVSEYEYEYQVLKVTILFFLRKEETIRSHLAPTGRITQVHHITAQ</sequence>
<keyword evidence="2" id="KW-1185">Reference proteome</keyword>
<dbReference type="RefSeq" id="XP_018297976.1">
    <property type="nucleotide sequence ID" value="XM_018440418.1"/>
</dbReference>
<dbReference type="GeneID" id="29001324"/>
<dbReference type="InParanoid" id="A0A162Q4B4"/>
<dbReference type="Proteomes" id="UP000077315">
    <property type="component" value="Unassembled WGS sequence"/>
</dbReference>
<dbReference type="VEuPathDB" id="FungiDB:PHYBLDRAFT_58979"/>
<protein>
    <submittedName>
        <fullName evidence="1">Uncharacterized protein</fullName>
    </submittedName>
</protein>
<proteinExistence type="predicted"/>
<dbReference type="AlphaFoldDB" id="A0A162Q4B4"/>
<accession>A0A162Q4B4</accession>
<reference evidence="2" key="1">
    <citation type="submission" date="2015-06" db="EMBL/GenBank/DDBJ databases">
        <title>Expansion of signal transduction pathways in fungi by whole-genome duplication.</title>
        <authorList>
            <consortium name="DOE Joint Genome Institute"/>
            <person name="Corrochano L.M."/>
            <person name="Kuo A."/>
            <person name="Marcet-Houben M."/>
            <person name="Polaino S."/>
            <person name="Salamov A."/>
            <person name="Villalobos J.M."/>
            <person name="Alvarez M.I."/>
            <person name="Avalos J."/>
            <person name="Benito E.P."/>
            <person name="Benoit I."/>
            <person name="Burger G."/>
            <person name="Camino L.P."/>
            <person name="Canovas D."/>
            <person name="Cerda-Olmedo E."/>
            <person name="Cheng J.-F."/>
            <person name="Dominguez A."/>
            <person name="Elias M."/>
            <person name="Eslava A.P."/>
            <person name="Glaser F."/>
            <person name="Grimwood J."/>
            <person name="Gutierrez G."/>
            <person name="Heitman J."/>
            <person name="Henrissat B."/>
            <person name="Iturriaga E.A."/>
            <person name="Lang B.F."/>
            <person name="Lavin J.L."/>
            <person name="Lee S."/>
            <person name="Li W."/>
            <person name="Lindquist E."/>
            <person name="Lopez-Garcia S."/>
            <person name="Luque E.M."/>
            <person name="Marcos A.T."/>
            <person name="Martin J."/>
            <person name="McCluskey K."/>
            <person name="Medina H.R."/>
            <person name="Miralles-Duran A."/>
            <person name="Miyazaki A."/>
            <person name="Munoz-Torres E."/>
            <person name="Oguiza J.A."/>
            <person name="Ohm R."/>
            <person name="Olmedo M."/>
            <person name="Orejas M."/>
            <person name="Ortiz-Castellanos L."/>
            <person name="Pisabarro A.G."/>
            <person name="Rodriguez-Romero J."/>
            <person name="Ruiz-Herrera J."/>
            <person name="Ruiz-Vazquez R."/>
            <person name="Sanz C."/>
            <person name="Schackwitz W."/>
            <person name="Schmutz J."/>
            <person name="Shahriari M."/>
            <person name="Shelest E."/>
            <person name="Silva-Franco F."/>
            <person name="Soanes D."/>
            <person name="Syed K."/>
            <person name="Tagua V.G."/>
            <person name="Talbot N.J."/>
            <person name="Thon M."/>
            <person name="De vries R.P."/>
            <person name="Wiebenga A."/>
            <person name="Yadav J.S."/>
            <person name="Braun E.L."/>
            <person name="Baker S."/>
            <person name="Garre V."/>
            <person name="Horwitz B."/>
            <person name="Torres-Martinez S."/>
            <person name="Idnurm A."/>
            <person name="Herrera-Estrella A."/>
            <person name="Gabaldon T."/>
            <person name="Grigoriev I.V."/>
        </authorList>
    </citation>
    <scope>NUCLEOTIDE SEQUENCE [LARGE SCALE GENOMIC DNA]</scope>
    <source>
        <strain evidence="2">NRRL 1555(-)</strain>
    </source>
</reference>
<evidence type="ECO:0000313" key="2">
    <source>
        <dbReference type="Proteomes" id="UP000077315"/>
    </source>
</evidence>
<organism evidence="1 2">
    <name type="scientific">Phycomyces blakesleeanus (strain ATCC 8743b / DSM 1359 / FGSC 10004 / NBRC 33097 / NRRL 1555)</name>
    <dbReference type="NCBI Taxonomy" id="763407"/>
    <lineage>
        <taxon>Eukaryota</taxon>
        <taxon>Fungi</taxon>
        <taxon>Fungi incertae sedis</taxon>
        <taxon>Mucoromycota</taxon>
        <taxon>Mucoromycotina</taxon>
        <taxon>Mucoromycetes</taxon>
        <taxon>Mucorales</taxon>
        <taxon>Phycomycetaceae</taxon>
        <taxon>Phycomyces</taxon>
    </lineage>
</organism>
<gene>
    <name evidence="1" type="ORF">PHYBLDRAFT_58979</name>
</gene>
<name>A0A162Q4B4_PHYB8</name>
<evidence type="ECO:0000313" key="1">
    <source>
        <dbReference type="EMBL" id="OAD79936.1"/>
    </source>
</evidence>
<dbReference type="EMBL" id="KV440972">
    <property type="protein sequence ID" value="OAD79936.1"/>
    <property type="molecule type" value="Genomic_DNA"/>
</dbReference>